<evidence type="ECO:0000256" key="4">
    <source>
        <dbReference type="PIRSR" id="PIRSR000303-1"/>
    </source>
</evidence>
<dbReference type="PIRSF" id="PIRSF000303">
    <property type="entry name" value="Glutathion_perox"/>
    <property type="match status" value="1"/>
</dbReference>
<evidence type="ECO:0000313" key="7">
    <source>
        <dbReference type="Proteomes" id="UP000555756"/>
    </source>
</evidence>
<reference evidence="6 7" key="1">
    <citation type="submission" date="2020-04" db="EMBL/GenBank/DDBJ databases">
        <title>Description of novel Gluconacetobacter.</title>
        <authorList>
            <person name="Sombolestani A."/>
        </authorList>
    </citation>
    <scope>NUCLEOTIDE SEQUENCE [LARGE SCALE GENOMIC DNA]</scope>
    <source>
        <strain evidence="6 7">LMG 21311</strain>
    </source>
</reference>
<dbReference type="InterPro" id="IPR000889">
    <property type="entry name" value="Glutathione_peroxidase"/>
</dbReference>
<dbReference type="PANTHER" id="PTHR11592">
    <property type="entry name" value="GLUTATHIONE PEROXIDASE"/>
    <property type="match status" value="1"/>
</dbReference>
<dbReference type="EMBL" id="JABEQF010000004">
    <property type="protein sequence ID" value="MBB2189759.1"/>
    <property type="molecule type" value="Genomic_DNA"/>
</dbReference>
<organism evidence="6 7">
    <name type="scientific">Gluconacetobacter azotocaptans</name>
    <dbReference type="NCBI Taxonomy" id="142834"/>
    <lineage>
        <taxon>Bacteria</taxon>
        <taxon>Pseudomonadati</taxon>
        <taxon>Pseudomonadota</taxon>
        <taxon>Alphaproteobacteria</taxon>
        <taxon>Acetobacterales</taxon>
        <taxon>Acetobacteraceae</taxon>
        <taxon>Gluconacetobacter</taxon>
    </lineage>
</organism>
<dbReference type="PANTHER" id="PTHR11592:SF78">
    <property type="entry name" value="GLUTATHIONE PEROXIDASE"/>
    <property type="match status" value="1"/>
</dbReference>
<comment type="similarity">
    <text evidence="1 5">Belongs to the glutathione peroxidase family.</text>
</comment>
<protein>
    <recommendedName>
        <fullName evidence="5">Glutathione peroxidase</fullName>
    </recommendedName>
</protein>
<dbReference type="GO" id="GO:0004601">
    <property type="term" value="F:peroxidase activity"/>
    <property type="evidence" value="ECO:0007669"/>
    <property type="project" value="UniProtKB-KW"/>
</dbReference>
<dbReference type="Gene3D" id="3.40.30.10">
    <property type="entry name" value="Glutaredoxin"/>
    <property type="match status" value="1"/>
</dbReference>
<keyword evidence="7" id="KW-1185">Reference proteome</keyword>
<dbReference type="RefSeq" id="WP_183118915.1">
    <property type="nucleotide sequence ID" value="NZ_JABEQF010000004.1"/>
</dbReference>
<feature type="active site" evidence="4">
    <location>
        <position position="36"/>
    </location>
</feature>
<keyword evidence="3 5" id="KW-0560">Oxidoreductase</keyword>
<evidence type="ECO:0000256" key="2">
    <source>
        <dbReference type="ARBA" id="ARBA00022559"/>
    </source>
</evidence>
<proteinExistence type="inferred from homology"/>
<dbReference type="AlphaFoldDB" id="A0A7W4JRX0"/>
<accession>A0A7W4JRX0</accession>
<keyword evidence="2 5" id="KW-0575">Peroxidase</keyword>
<dbReference type="Pfam" id="PF00255">
    <property type="entry name" value="GSHPx"/>
    <property type="match status" value="1"/>
</dbReference>
<gene>
    <name evidence="6" type="ORF">HLH34_07245</name>
</gene>
<evidence type="ECO:0000256" key="5">
    <source>
        <dbReference type="RuleBase" id="RU000499"/>
    </source>
</evidence>
<sequence>MTTAYDFTLPALDGGTIDLGGLRGKPVLIVNTASKCGFTPQFEGLQALWSFYRGNDLTIVGVPSNDFGQQEPGTAEQIATFCSRNYNVTFPMAARSHVKGDGCLPLFRWIAQEGGFLSRPRWNFYKYLIGRDGHLADWFVSTTSPESRRMRLAIERTILDH</sequence>
<dbReference type="PROSITE" id="PS51355">
    <property type="entry name" value="GLUTATHIONE_PEROXID_3"/>
    <property type="match status" value="1"/>
</dbReference>
<evidence type="ECO:0000256" key="1">
    <source>
        <dbReference type="ARBA" id="ARBA00006926"/>
    </source>
</evidence>
<evidence type="ECO:0000256" key="3">
    <source>
        <dbReference type="ARBA" id="ARBA00023002"/>
    </source>
</evidence>
<name>A0A7W4JRX0_9PROT</name>
<dbReference type="SUPFAM" id="SSF52833">
    <property type="entry name" value="Thioredoxin-like"/>
    <property type="match status" value="1"/>
</dbReference>
<dbReference type="CDD" id="cd00340">
    <property type="entry name" value="GSH_Peroxidase"/>
    <property type="match status" value="1"/>
</dbReference>
<dbReference type="InterPro" id="IPR036249">
    <property type="entry name" value="Thioredoxin-like_sf"/>
</dbReference>
<dbReference type="Proteomes" id="UP000555756">
    <property type="component" value="Unassembled WGS sequence"/>
</dbReference>
<dbReference type="GO" id="GO:0034599">
    <property type="term" value="P:cellular response to oxidative stress"/>
    <property type="evidence" value="ECO:0007669"/>
    <property type="project" value="TreeGrafter"/>
</dbReference>
<dbReference type="PRINTS" id="PR01011">
    <property type="entry name" value="GLUTPROXDASE"/>
</dbReference>
<evidence type="ECO:0000313" key="6">
    <source>
        <dbReference type="EMBL" id="MBB2189759.1"/>
    </source>
</evidence>
<dbReference type="PROSITE" id="PS00460">
    <property type="entry name" value="GLUTATHIONE_PEROXID_1"/>
    <property type="match status" value="1"/>
</dbReference>
<dbReference type="InterPro" id="IPR029759">
    <property type="entry name" value="GPX_AS"/>
</dbReference>
<comment type="caution">
    <text evidence="6">The sequence shown here is derived from an EMBL/GenBank/DDBJ whole genome shotgun (WGS) entry which is preliminary data.</text>
</comment>